<name>A0A0F9RSX2_9ZZZZ</name>
<evidence type="ECO:0000313" key="2">
    <source>
        <dbReference type="EMBL" id="KKN59555.1"/>
    </source>
</evidence>
<gene>
    <name evidence="2" type="ORF">LCGC14_0540980</name>
</gene>
<proteinExistence type="predicted"/>
<accession>A0A0F9RSX2</accession>
<keyword evidence="1" id="KW-1133">Transmembrane helix</keyword>
<feature type="transmembrane region" description="Helical" evidence="1">
    <location>
        <begin position="72"/>
        <end position="91"/>
    </location>
</feature>
<dbReference type="SUPFAM" id="SSF103473">
    <property type="entry name" value="MFS general substrate transporter"/>
    <property type="match status" value="1"/>
</dbReference>
<evidence type="ECO:0000256" key="1">
    <source>
        <dbReference type="SAM" id="Phobius"/>
    </source>
</evidence>
<keyword evidence="1" id="KW-0472">Membrane</keyword>
<evidence type="ECO:0008006" key="3">
    <source>
        <dbReference type="Google" id="ProtNLM"/>
    </source>
</evidence>
<protein>
    <recommendedName>
        <fullName evidence="3">Major facilitator superfamily (MFS) profile domain-containing protein</fullName>
    </recommendedName>
</protein>
<dbReference type="AlphaFoldDB" id="A0A0F9RSX2"/>
<reference evidence="2" key="1">
    <citation type="journal article" date="2015" name="Nature">
        <title>Complex archaea that bridge the gap between prokaryotes and eukaryotes.</title>
        <authorList>
            <person name="Spang A."/>
            <person name="Saw J.H."/>
            <person name="Jorgensen S.L."/>
            <person name="Zaremba-Niedzwiedzka K."/>
            <person name="Martijn J."/>
            <person name="Lind A.E."/>
            <person name="van Eijk R."/>
            <person name="Schleper C."/>
            <person name="Guy L."/>
            <person name="Ettema T.J."/>
        </authorList>
    </citation>
    <scope>NUCLEOTIDE SEQUENCE</scope>
</reference>
<sequence>MYGFGLFNPPLASALVYEAAESNTEFTLDEAVSSISGAYFGLSSFTSSMGQSISSLIIGFILTGANAENSTIITLTISFIGVFYLISLYFLRKLKLKK</sequence>
<keyword evidence="1" id="KW-0812">Transmembrane</keyword>
<dbReference type="EMBL" id="LAZR01000723">
    <property type="protein sequence ID" value="KKN59555.1"/>
    <property type="molecule type" value="Genomic_DNA"/>
</dbReference>
<dbReference type="InterPro" id="IPR036259">
    <property type="entry name" value="MFS_trans_sf"/>
</dbReference>
<organism evidence="2">
    <name type="scientific">marine sediment metagenome</name>
    <dbReference type="NCBI Taxonomy" id="412755"/>
    <lineage>
        <taxon>unclassified sequences</taxon>
        <taxon>metagenomes</taxon>
        <taxon>ecological metagenomes</taxon>
    </lineage>
</organism>
<comment type="caution">
    <text evidence="2">The sequence shown here is derived from an EMBL/GenBank/DDBJ whole genome shotgun (WGS) entry which is preliminary data.</text>
</comment>